<comment type="subcellular location">
    <subcellularLocation>
        <location evidence="1">Cell outer membrane</location>
    </subcellularLocation>
</comment>
<keyword evidence="4" id="KW-0732">Signal</keyword>
<evidence type="ECO:0000256" key="3">
    <source>
        <dbReference type="ARBA" id="ARBA00023237"/>
    </source>
</evidence>
<dbReference type="AlphaFoldDB" id="A0A975A0L4"/>
<dbReference type="InterPro" id="IPR012910">
    <property type="entry name" value="Plug_dom"/>
</dbReference>
<keyword evidence="2" id="KW-0472">Membrane</keyword>
<dbReference type="InterPro" id="IPR041700">
    <property type="entry name" value="OMP_b-brl_3"/>
</dbReference>
<dbReference type="InterPro" id="IPR037066">
    <property type="entry name" value="Plug_dom_sf"/>
</dbReference>
<dbReference type="Proteomes" id="UP000662783">
    <property type="component" value="Chromosome"/>
</dbReference>
<feature type="chain" id="PRO_5037823220" evidence="4">
    <location>
        <begin position="20"/>
        <end position="811"/>
    </location>
</feature>
<dbReference type="Gene3D" id="2.60.40.1120">
    <property type="entry name" value="Carboxypeptidase-like, regulatory domain"/>
    <property type="match status" value="1"/>
</dbReference>
<proteinExistence type="predicted"/>
<dbReference type="PANTHER" id="PTHR40980:SF4">
    <property type="entry name" value="TONB-DEPENDENT RECEPTOR-LIKE BETA-BARREL DOMAIN-CONTAINING PROTEIN"/>
    <property type="match status" value="1"/>
</dbReference>
<accession>A0A975A0L4</accession>
<feature type="domain" description="Outer membrane protein beta-barrel" evidence="6">
    <location>
        <begin position="378"/>
        <end position="788"/>
    </location>
</feature>
<evidence type="ECO:0000256" key="4">
    <source>
        <dbReference type="SAM" id="SignalP"/>
    </source>
</evidence>
<dbReference type="SUPFAM" id="SSF49464">
    <property type="entry name" value="Carboxypeptidase regulatory domain-like"/>
    <property type="match status" value="1"/>
</dbReference>
<dbReference type="GO" id="GO:0009279">
    <property type="term" value="C:cell outer membrane"/>
    <property type="evidence" value="ECO:0007669"/>
    <property type="project" value="UniProtKB-SubCell"/>
</dbReference>
<evidence type="ECO:0000256" key="1">
    <source>
        <dbReference type="ARBA" id="ARBA00004442"/>
    </source>
</evidence>
<dbReference type="Pfam" id="PF07715">
    <property type="entry name" value="Plug"/>
    <property type="match status" value="1"/>
</dbReference>
<feature type="signal peptide" evidence="4">
    <location>
        <begin position="1"/>
        <end position="19"/>
    </location>
</feature>
<evidence type="ECO:0000259" key="6">
    <source>
        <dbReference type="Pfam" id="PF14905"/>
    </source>
</evidence>
<sequence length="811" mass="91434">MRKSIILAIVYFLCFNAAAQSSTTYELSGRVIDGTTNSGLEFSTVSLLNISDSSLIDGVITDSEGRFQLKTKKGNYILKVQFISYNSQFLSVTIGDADRQVNLGNIVLNPDTETLDEVVVTGAKDQMQLELDKRVFNVAENIANIGANASEILDQIPSVAVDVEGNVSLRGSNNVRILVNGKPSGLVGINNQDGLRQLQGGLIERIEVVTNPSARYDAEGSAGIINIILKKEKQGGFNGAFTANIGYPYNYGFSGNANYRTGKFNLFASYGINYRENPGGGYTDRTSFGTDTLFTYINNDRVRSGLAHNVRIGTDFYFNEKNILTASGLVRISDEENISELSYLDRNSQRQLIGNTLRKDTEIEDDNNFEYQLNYQRQFEGKGHELNTQVQYRNNDETEDSSIGQADLQMGESLAEYQRSLNVQGDKSILMQVDYVYPFSDGKKFETGYRGTIREITSDYEVKERDSTGQFVPIEEVFEGLNLSNRFEYDEDVHAAYAIFENKMDKWGYQLGVRFEQTYITTYQREGDVKVDKEYLNAFPSAFISYNLSKARTLQASYSRRISRPRFWLLNPFYSFTDPRNIRRGNTNVDPAYTDSYEFGVLNNLDNASIYFGAYYRYTTGVIERIDVAGTFAGQPATISTPYNIGVEDAFGLEANFSYDPVKWLNVNGNANFYRAMTNGSYEGQVLDRDALTANFRLNSRIKLGTVDIQVSGNYRAPENTVQGTRKSFYSMDLGANTDVFDDKGTITLSVRDVFNSRKWRGTLDTPTLVEESEFQWRARQITLSFTYRVNQKKPRRSRREGGDFDGSDDF</sequence>
<dbReference type="SUPFAM" id="SSF56935">
    <property type="entry name" value="Porins"/>
    <property type="match status" value="1"/>
</dbReference>
<feature type="domain" description="TonB-dependent receptor plug" evidence="5">
    <location>
        <begin position="147"/>
        <end position="224"/>
    </location>
</feature>
<dbReference type="InterPro" id="IPR036942">
    <property type="entry name" value="Beta-barrel_TonB_sf"/>
</dbReference>
<dbReference type="Pfam" id="PF14905">
    <property type="entry name" value="OMP_b-brl_3"/>
    <property type="match status" value="1"/>
</dbReference>
<evidence type="ECO:0000259" key="5">
    <source>
        <dbReference type="Pfam" id="PF07715"/>
    </source>
</evidence>
<protein>
    <submittedName>
        <fullName evidence="7">TonB-dependent receptor</fullName>
    </submittedName>
</protein>
<dbReference type="EMBL" id="CP070608">
    <property type="protein sequence ID" value="QSE96926.1"/>
    <property type="molecule type" value="Genomic_DNA"/>
</dbReference>
<dbReference type="KEGG" id="fuv:JR347_15195"/>
<dbReference type="RefSeq" id="WP_205721440.1">
    <property type="nucleotide sequence ID" value="NZ_CP070608.1"/>
</dbReference>
<dbReference type="Pfam" id="PF13715">
    <property type="entry name" value="CarbopepD_reg_2"/>
    <property type="match status" value="1"/>
</dbReference>
<name>A0A975A0L4_9BACT</name>
<dbReference type="Gene3D" id="2.40.170.20">
    <property type="entry name" value="TonB-dependent receptor, beta-barrel domain"/>
    <property type="match status" value="1"/>
</dbReference>
<organism evidence="7 8">
    <name type="scientific">Fulvivirga lutea</name>
    <dbReference type="NCBI Taxonomy" id="2810512"/>
    <lineage>
        <taxon>Bacteria</taxon>
        <taxon>Pseudomonadati</taxon>
        <taxon>Bacteroidota</taxon>
        <taxon>Cytophagia</taxon>
        <taxon>Cytophagales</taxon>
        <taxon>Fulvivirgaceae</taxon>
        <taxon>Fulvivirga</taxon>
    </lineage>
</organism>
<keyword evidence="3" id="KW-0998">Cell outer membrane</keyword>
<evidence type="ECO:0000313" key="8">
    <source>
        <dbReference type="Proteomes" id="UP000662783"/>
    </source>
</evidence>
<keyword evidence="7" id="KW-0675">Receptor</keyword>
<evidence type="ECO:0000256" key="2">
    <source>
        <dbReference type="ARBA" id="ARBA00023136"/>
    </source>
</evidence>
<reference evidence="7" key="1">
    <citation type="submission" date="2021-02" db="EMBL/GenBank/DDBJ databases">
        <title>Fulvivirga sp. S481 isolated from sea water.</title>
        <authorList>
            <person name="Bae S.S."/>
            <person name="Baek K."/>
        </authorList>
    </citation>
    <scope>NUCLEOTIDE SEQUENCE</scope>
    <source>
        <strain evidence="7">S481</strain>
    </source>
</reference>
<evidence type="ECO:0000313" key="7">
    <source>
        <dbReference type="EMBL" id="QSE96926.1"/>
    </source>
</evidence>
<dbReference type="InterPro" id="IPR008969">
    <property type="entry name" value="CarboxyPept-like_regulatory"/>
</dbReference>
<gene>
    <name evidence="7" type="ORF">JR347_15195</name>
</gene>
<dbReference type="Gene3D" id="2.170.130.10">
    <property type="entry name" value="TonB-dependent receptor, plug domain"/>
    <property type="match status" value="1"/>
</dbReference>
<keyword evidence="8" id="KW-1185">Reference proteome</keyword>
<dbReference type="PANTHER" id="PTHR40980">
    <property type="entry name" value="PLUG DOMAIN-CONTAINING PROTEIN"/>
    <property type="match status" value="1"/>
</dbReference>